<name>A0A409YC98_9AGAR</name>
<dbReference type="OrthoDB" id="3216537at2759"/>
<feature type="region of interest" description="Disordered" evidence="1">
    <location>
        <begin position="313"/>
        <end position="346"/>
    </location>
</feature>
<dbReference type="InParanoid" id="A0A409YC98"/>
<dbReference type="AlphaFoldDB" id="A0A409YC98"/>
<evidence type="ECO:0000313" key="3">
    <source>
        <dbReference type="Proteomes" id="UP000284706"/>
    </source>
</evidence>
<protein>
    <submittedName>
        <fullName evidence="2">Uncharacterized protein</fullName>
    </submittedName>
</protein>
<comment type="caution">
    <text evidence="2">The sequence shown here is derived from an EMBL/GenBank/DDBJ whole genome shotgun (WGS) entry which is preliminary data.</text>
</comment>
<evidence type="ECO:0000313" key="2">
    <source>
        <dbReference type="EMBL" id="PPR00641.1"/>
    </source>
</evidence>
<evidence type="ECO:0000256" key="1">
    <source>
        <dbReference type="SAM" id="MobiDB-lite"/>
    </source>
</evidence>
<accession>A0A409YC98</accession>
<sequence length="403" mass="45651">MSLLRSGNILSVKAFARVPALLHLSEIEREPASVSNVSSRHESSRHVVDLAEGCMLTKSVKYTHQLAHFVNAVRGGDPGPIEEFLEFDLKIFPYEDFSLDDSCNLAFLESFVHTSLDLYALMAIVPSSSTVESLINMVKADNDERLRRKNPVTNVTTARRLNFDDPSFINPEYELVALHPEHFLPQGCSLSIYDPNARTLKYYVPSRDRRLRESIEPDSPCLPPFRHVFRHPLRNVNVFLVALNAEIKFRRYFKMIENRPPPIPLPDDVLALMRRVVELVRLLYWKPVSAGYSEGTPKKPVRARRPTPAQYMEMSAGEDSGTSADKSGTSVQRTPTRRRKRWLPDADAETRRAYGTALMGIQDMDIDYDPALFEGAYPIDDTVGLYSDNTSMENWNRGVTSGS</sequence>
<keyword evidence="3" id="KW-1185">Reference proteome</keyword>
<feature type="compositionally biased region" description="Polar residues" evidence="1">
    <location>
        <begin position="320"/>
        <end position="334"/>
    </location>
</feature>
<reference evidence="2 3" key="1">
    <citation type="journal article" date="2018" name="Evol. Lett.">
        <title>Horizontal gene cluster transfer increased hallucinogenic mushroom diversity.</title>
        <authorList>
            <person name="Reynolds H.T."/>
            <person name="Vijayakumar V."/>
            <person name="Gluck-Thaler E."/>
            <person name="Korotkin H.B."/>
            <person name="Matheny P.B."/>
            <person name="Slot J.C."/>
        </authorList>
    </citation>
    <scope>NUCLEOTIDE SEQUENCE [LARGE SCALE GENOMIC DNA]</scope>
    <source>
        <strain evidence="2 3">SRW20</strain>
    </source>
</reference>
<dbReference type="Proteomes" id="UP000284706">
    <property type="component" value="Unassembled WGS sequence"/>
</dbReference>
<proteinExistence type="predicted"/>
<gene>
    <name evidence="2" type="ORF">CVT26_012335</name>
</gene>
<dbReference type="EMBL" id="NHYE01000994">
    <property type="protein sequence ID" value="PPR00641.1"/>
    <property type="molecule type" value="Genomic_DNA"/>
</dbReference>
<organism evidence="2 3">
    <name type="scientific">Gymnopilus dilepis</name>
    <dbReference type="NCBI Taxonomy" id="231916"/>
    <lineage>
        <taxon>Eukaryota</taxon>
        <taxon>Fungi</taxon>
        <taxon>Dikarya</taxon>
        <taxon>Basidiomycota</taxon>
        <taxon>Agaricomycotina</taxon>
        <taxon>Agaricomycetes</taxon>
        <taxon>Agaricomycetidae</taxon>
        <taxon>Agaricales</taxon>
        <taxon>Agaricineae</taxon>
        <taxon>Hymenogastraceae</taxon>
        <taxon>Gymnopilus</taxon>
    </lineage>
</organism>